<keyword evidence="3 6" id="KW-0812">Transmembrane</keyword>
<sequence>MTDAARTAAPVLASLGAGQFVMAVDSTAMNVSIVSVAQDVGTDITGIQTAITLYTLVMASLMVTGGKVGQMIGHKRAFLIGAAIYASGSLTTALAPNLTVLLIGWSFLEGVGAALILPAVVALVASNVPVERRAAAYGLVAAAAAVAVAVGPLLGGLCTTYLSWRWVFAGEVVLVAVIIVASRNMRSAPPDPGVRIDVIGALLSALGLGLVVFGVLRSGVWGFVSPKPGAPDVLGLSMAFVLMAVGALVLRLFVRWEQHVVERGREPLVDTSLFGIAQLRTGLSTAGFQFFLQGGLFYLIALYLNIAVGLSAIGTGARLMPLSIALLASAVLVPRLFPQVSPQLVVRLGFAALITGTLLLIVLLHFGDGAGVVSGPLVLAGLGTGALASQVSNVIVASVPEERNGEVGGLQNTATNLGSSISTALAGAVLVAALTTGLVQGLASNPAVPPELLASAEVELSAGVPFVSDAQLDDALAASGLDPEVADAIREENADARVQALRTALGVIALGGIVALFASRRLPTVQPGRAAVPAA</sequence>
<reference evidence="8" key="1">
    <citation type="submission" date="2020-05" db="EMBL/GenBank/DDBJ databases">
        <authorList>
            <person name="Chiriac C."/>
            <person name="Salcher M."/>
            <person name="Ghai R."/>
            <person name="Kavagutti S V."/>
        </authorList>
    </citation>
    <scope>NUCLEOTIDE SEQUENCE</scope>
</reference>
<dbReference type="Pfam" id="PF07690">
    <property type="entry name" value="MFS_1"/>
    <property type="match status" value="1"/>
</dbReference>
<keyword evidence="2" id="KW-0813">Transport</keyword>
<proteinExistence type="predicted"/>
<dbReference type="InterPro" id="IPR011701">
    <property type="entry name" value="MFS"/>
</dbReference>
<keyword evidence="5 6" id="KW-0472">Membrane</keyword>
<evidence type="ECO:0000256" key="4">
    <source>
        <dbReference type="ARBA" id="ARBA00022989"/>
    </source>
</evidence>
<dbReference type="InterPro" id="IPR020846">
    <property type="entry name" value="MFS_dom"/>
</dbReference>
<evidence type="ECO:0000256" key="3">
    <source>
        <dbReference type="ARBA" id="ARBA00022692"/>
    </source>
</evidence>
<feature type="transmembrane region" description="Helical" evidence="6">
    <location>
        <begin position="290"/>
        <end position="313"/>
    </location>
</feature>
<feature type="transmembrane region" description="Helical" evidence="6">
    <location>
        <begin position="77"/>
        <end position="96"/>
    </location>
</feature>
<feature type="transmembrane region" description="Helical" evidence="6">
    <location>
        <begin position="378"/>
        <end position="399"/>
    </location>
</feature>
<evidence type="ECO:0000256" key="6">
    <source>
        <dbReference type="SAM" id="Phobius"/>
    </source>
</evidence>
<organism evidence="8">
    <name type="scientific">freshwater metagenome</name>
    <dbReference type="NCBI Taxonomy" id="449393"/>
    <lineage>
        <taxon>unclassified sequences</taxon>
        <taxon>metagenomes</taxon>
        <taxon>ecological metagenomes</taxon>
    </lineage>
</organism>
<feature type="transmembrane region" description="Helical" evidence="6">
    <location>
        <begin position="319"/>
        <end position="337"/>
    </location>
</feature>
<accession>A0A6J6FWK9</accession>
<comment type="subcellular location">
    <subcellularLocation>
        <location evidence="1">Membrane</location>
        <topology evidence="1">Multi-pass membrane protein</topology>
    </subcellularLocation>
</comment>
<evidence type="ECO:0000256" key="5">
    <source>
        <dbReference type="ARBA" id="ARBA00023136"/>
    </source>
</evidence>
<dbReference type="GO" id="GO:0022857">
    <property type="term" value="F:transmembrane transporter activity"/>
    <property type="evidence" value="ECO:0007669"/>
    <property type="project" value="InterPro"/>
</dbReference>
<dbReference type="CDD" id="cd17321">
    <property type="entry name" value="MFS_MMR_MDR_like"/>
    <property type="match status" value="1"/>
</dbReference>
<dbReference type="PANTHER" id="PTHR42718">
    <property type="entry name" value="MAJOR FACILITATOR SUPERFAMILY MULTIDRUG TRANSPORTER MFSC"/>
    <property type="match status" value="1"/>
</dbReference>
<feature type="transmembrane region" description="Helical" evidence="6">
    <location>
        <begin position="136"/>
        <end position="157"/>
    </location>
</feature>
<feature type="transmembrane region" description="Helical" evidence="6">
    <location>
        <begin position="102"/>
        <end position="124"/>
    </location>
</feature>
<feature type="transmembrane region" description="Helical" evidence="6">
    <location>
        <begin position="344"/>
        <end position="366"/>
    </location>
</feature>
<dbReference type="GO" id="GO:0016020">
    <property type="term" value="C:membrane"/>
    <property type="evidence" value="ECO:0007669"/>
    <property type="project" value="UniProtKB-SubCell"/>
</dbReference>
<protein>
    <submittedName>
        <fullName evidence="8">Unannotated protein</fullName>
    </submittedName>
</protein>
<feature type="domain" description="Major facilitator superfamily (MFS) profile" evidence="7">
    <location>
        <begin position="11"/>
        <end position="473"/>
    </location>
</feature>
<dbReference type="PRINTS" id="PR01036">
    <property type="entry name" value="TCRTETB"/>
</dbReference>
<dbReference type="AlphaFoldDB" id="A0A6J6FWK9"/>
<dbReference type="PROSITE" id="PS50850">
    <property type="entry name" value="MFS"/>
    <property type="match status" value="1"/>
</dbReference>
<name>A0A6J6FWK9_9ZZZZ</name>
<feature type="transmembrane region" description="Helical" evidence="6">
    <location>
        <begin position="194"/>
        <end position="216"/>
    </location>
</feature>
<feature type="transmembrane region" description="Helical" evidence="6">
    <location>
        <begin position="420"/>
        <end position="443"/>
    </location>
</feature>
<dbReference type="InterPro" id="IPR036259">
    <property type="entry name" value="MFS_trans_sf"/>
</dbReference>
<dbReference type="EMBL" id="CAEZSR010000250">
    <property type="protein sequence ID" value="CAB4593446.1"/>
    <property type="molecule type" value="Genomic_DNA"/>
</dbReference>
<feature type="transmembrane region" description="Helical" evidence="6">
    <location>
        <begin position="47"/>
        <end position="65"/>
    </location>
</feature>
<gene>
    <name evidence="8" type="ORF">UFOPK1493_03870</name>
</gene>
<dbReference type="PANTHER" id="PTHR42718:SF9">
    <property type="entry name" value="MAJOR FACILITATOR SUPERFAMILY MULTIDRUG TRANSPORTER MFSC"/>
    <property type="match status" value="1"/>
</dbReference>
<feature type="transmembrane region" description="Helical" evidence="6">
    <location>
        <begin position="236"/>
        <end position="254"/>
    </location>
</feature>
<evidence type="ECO:0000259" key="7">
    <source>
        <dbReference type="PROSITE" id="PS50850"/>
    </source>
</evidence>
<dbReference type="Gene3D" id="1.20.1250.20">
    <property type="entry name" value="MFS general substrate transporter like domains"/>
    <property type="match status" value="2"/>
</dbReference>
<evidence type="ECO:0000256" key="1">
    <source>
        <dbReference type="ARBA" id="ARBA00004141"/>
    </source>
</evidence>
<feature type="transmembrane region" description="Helical" evidence="6">
    <location>
        <begin position="500"/>
        <end position="519"/>
    </location>
</feature>
<evidence type="ECO:0000256" key="2">
    <source>
        <dbReference type="ARBA" id="ARBA00022448"/>
    </source>
</evidence>
<keyword evidence="4 6" id="KW-1133">Transmembrane helix</keyword>
<dbReference type="SUPFAM" id="SSF103473">
    <property type="entry name" value="MFS general substrate transporter"/>
    <property type="match status" value="2"/>
</dbReference>
<feature type="transmembrane region" description="Helical" evidence="6">
    <location>
        <begin position="163"/>
        <end position="182"/>
    </location>
</feature>
<evidence type="ECO:0000313" key="8">
    <source>
        <dbReference type="EMBL" id="CAB4593446.1"/>
    </source>
</evidence>